<evidence type="ECO:0000256" key="1">
    <source>
        <dbReference type="SAM" id="SignalP"/>
    </source>
</evidence>
<evidence type="ECO:0000313" key="3">
    <source>
        <dbReference type="Proteomes" id="UP000036890"/>
    </source>
</evidence>
<protein>
    <recommendedName>
        <fullName evidence="4">YjbH domain-containing protein</fullName>
    </recommendedName>
</protein>
<feature type="chain" id="PRO_5005580013" description="YjbH domain-containing protein" evidence="1">
    <location>
        <begin position="27"/>
        <end position="706"/>
    </location>
</feature>
<dbReference type="AlphaFoldDB" id="A0A0L8ABZ5"/>
<reference evidence="2 3" key="1">
    <citation type="journal article" date="2012" name="J. Bacteriol.">
        <title>Genome sequence of a novel nicotine-degrading strain, Pseudomonas geniculata N1.</title>
        <authorList>
            <person name="Tang H."/>
            <person name="Yu H."/>
            <person name="Tai C."/>
            <person name="Huang K."/>
            <person name="Liu Y."/>
            <person name="Wang L."/>
            <person name="Yao Y."/>
            <person name="Wu G."/>
            <person name="Xu P."/>
        </authorList>
    </citation>
    <scope>NUCLEOTIDE SEQUENCE [LARGE SCALE GENOMIC DNA]</scope>
    <source>
        <strain evidence="2 3">N1</strain>
    </source>
</reference>
<comment type="caution">
    <text evidence="2">The sequence shown here is derived from an EMBL/GenBank/DDBJ whole genome shotgun (WGS) entry which is preliminary data.</text>
</comment>
<dbReference type="OrthoDB" id="19542at2"/>
<gene>
    <name evidence="2" type="ORF">W7K_07975</name>
</gene>
<dbReference type="RefSeq" id="WP_010484740.1">
    <property type="nucleotide sequence ID" value="NZ_AJLO02000016.1"/>
</dbReference>
<dbReference type="Proteomes" id="UP000036890">
    <property type="component" value="Unassembled WGS sequence"/>
</dbReference>
<organism evidence="2 3">
    <name type="scientific">Stenotrophomonas geniculata N1</name>
    <dbReference type="NCBI Taxonomy" id="1167641"/>
    <lineage>
        <taxon>Bacteria</taxon>
        <taxon>Pseudomonadati</taxon>
        <taxon>Pseudomonadota</taxon>
        <taxon>Gammaproteobacteria</taxon>
        <taxon>Lysobacterales</taxon>
        <taxon>Lysobacteraceae</taxon>
        <taxon>Stenotrophomonas</taxon>
    </lineage>
</organism>
<dbReference type="InterPro" id="IPR010344">
    <property type="entry name" value="YbjH"/>
</dbReference>
<sequence length="706" mass="78805">MRHRSIPLARAGVALLSLSVSAVLHAQTAPAPTASDWGGVGLLQTPTARMADDGEVSFTASHTSPYSRYNVVMQPLPWVEGAFRYVSVANRRYGPEWLSGKQNYKDKSIDLKVRLWQESRWAPELSAGFRDIGGTGLFSSEYLVASKRFGPIDASLGLATGYIGNRGDFSNPLRVISDRFEERPRAQGTGNFNSKGMFRGPVGIFGGIAYQPPWEPLQLKLEYDGNDYKREPQNNNQTQKSPINLGASYAVNPNVQLHLGWERGDTAMFGITLRGNVARAKSTPKLLDPPPVARASAAPSAQSIDDIDWPALSRTLEENAGLRVTGISRRGSEVIVSGEQRRFYYPAQGVGRAARILDSELPSDTTWFTIENTRLGVPVVESSIERSTFNSYLDNRTPLSELAGHIEQAAPAQQRRESLYAAPLRRYDGAFNIGYQQQLGGPDGFFLFQVAGTYSANFHFTRNTWLSGTLSYNAYNNYDRFRYDAPSNLPRVRTNIRKYLTTEDLTLTNLQFTSNHQLGKDLYGSAYAGLFEAMYGGVGGEILYRPLNERWAVGAELNWVKQRDFDQRFSFRDYSTTTGHASFYYQWGDEHKITSMISAGRYLAKDWGATVSVARAFDNGVNMGAYATKTDVSSKDFGEGSFDKGIFISIPFDFLLPRSTRARATFAWNPLYRDGGARLSRSYALYQLTSERDPDFFFNNLDRIDD</sequence>
<keyword evidence="1" id="KW-0732">Signal</keyword>
<evidence type="ECO:0008006" key="4">
    <source>
        <dbReference type="Google" id="ProtNLM"/>
    </source>
</evidence>
<accession>A0A0L8ABZ5</accession>
<dbReference type="Pfam" id="PF06082">
    <property type="entry name" value="YjbH"/>
    <property type="match status" value="1"/>
</dbReference>
<name>A0A0L8ABZ5_9GAMM</name>
<evidence type="ECO:0000313" key="2">
    <source>
        <dbReference type="EMBL" id="KOE99761.1"/>
    </source>
</evidence>
<feature type="signal peptide" evidence="1">
    <location>
        <begin position="1"/>
        <end position="26"/>
    </location>
</feature>
<proteinExistence type="predicted"/>
<dbReference type="EMBL" id="AJLO02000016">
    <property type="protein sequence ID" value="KOE99761.1"/>
    <property type="molecule type" value="Genomic_DNA"/>
</dbReference>